<dbReference type="InterPro" id="IPR036388">
    <property type="entry name" value="WH-like_DNA-bd_sf"/>
</dbReference>
<dbReference type="InterPro" id="IPR013249">
    <property type="entry name" value="RNA_pol_sigma70_r4_t2"/>
</dbReference>
<dbReference type="GO" id="GO:0003677">
    <property type="term" value="F:DNA binding"/>
    <property type="evidence" value="ECO:0007669"/>
    <property type="project" value="InterPro"/>
</dbReference>
<reference evidence="7" key="1">
    <citation type="submission" date="2019-08" db="EMBL/GenBank/DDBJ databases">
        <authorList>
            <person name="Kucharzyk K."/>
            <person name="Murdoch R.W."/>
            <person name="Higgins S."/>
            <person name="Loffler F."/>
        </authorList>
    </citation>
    <scope>NUCLEOTIDE SEQUENCE</scope>
</reference>
<evidence type="ECO:0000313" key="7">
    <source>
        <dbReference type="EMBL" id="MPM13749.1"/>
    </source>
</evidence>
<evidence type="ECO:0000259" key="6">
    <source>
        <dbReference type="Pfam" id="PF08281"/>
    </source>
</evidence>
<dbReference type="InterPro" id="IPR014284">
    <property type="entry name" value="RNA_pol_sigma-70_dom"/>
</dbReference>
<dbReference type="SUPFAM" id="SSF88946">
    <property type="entry name" value="Sigma2 domain of RNA polymerase sigma factors"/>
    <property type="match status" value="1"/>
</dbReference>
<feature type="domain" description="RNA polymerase sigma factor 70 region 4 type 2" evidence="6">
    <location>
        <begin position="118"/>
        <end position="169"/>
    </location>
</feature>
<protein>
    <submittedName>
        <fullName evidence="7">ECF RNA polymerase sigma factor SigE</fullName>
    </submittedName>
</protein>
<proteinExistence type="inferred from homology"/>
<evidence type="ECO:0000256" key="1">
    <source>
        <dbReference type="ARBA" id="ARBA00010641"/>
    </source>
</evidence>
<sequence>MKMISLLSGKIKRAEQGKAYDRYHKVLYYTSLRIVNNSFDAEEVMHDTLLRYFDKSNQFGNETEALRWMKRVCINLSIDIVRKRTKERARLENWDNQPPEYDEEKNDELEFNGITAGMIKDALSQLADGYRIVLSLFLFEGYDYEEISSILGINQVSVRSQYIRGKASLLKTLGIKEK</sequence>
<evidence type="ECO:0000256" key="4">
    <source>
        <dbReference type="ARBA" id="ARBA00023163"/>
    </source>
</evidence>
<dbReference type="NCBIfam" id="TIGR02937">
    <property type="entry name" value="sigma70-ECF"/>
    <property type="match status" value="1"/>
</dbReference>
<dbReference type="Pfam" id="PF04542">
    <property type="entry name" value="Sigma70_r2"/>
    <property type="match status" value="1"/>
</dbReference>
<organism evidence="7">
    <name type="scientific">bioreactor metagenome</name>
    <dbReference type="NCBI Taxonomy" id="1076179"/>
    <lineage>
        <taxon>unclassified sequences</taxon>
        <taxon>metagenomes</taxon>
        <taxon>ecological metagenomes</taxon>
    </lineage>
</organism>
<keyword evidence="3" id="KW-0731">Sigma factor</keyword>
<dbReference type="GO" id="GO:0016987">
    <property type="term" value="F:sigma factor activity"/>
    <property type="evidence" value="ECO:0007669"/>
    <property type="project" value="UniProtKB-KW"/>
</dbReference>
<dbReference type="Gene3D" id="1.10.1740.10">
    <property type="match status" value="1"/>
</dbReference>
<gene>
    <name evidence="7" type="primary">sigE_15</name>
    <name evidence="7" type="ORF">SDC9_60108</name>
</gene>
<dbReference type="InterPro" id="IPR013324">
    <property type="entry name" value="RNA_pol_sigma_r3/r4-like"/>
</dbReference>
<dbReference type="Pfam" id="PF08281">
    <property type="entry name" value="Sigma70_r4_2"/>
    <property type="match status" value="1"/>
</dbReference>
<comment type="similarity">
    <text evidence="1">Belongs to the sigma-70 factor family. ECF subfamily.</text>
</comment>
<keyword evidence="2" id="KW-0805">Transcription regulation</keyword>
<dbReference type="Gene3D" id="1.10.10.10">
    <property type="entry name" value="Winged helix-like DNA-binding domain superfamily/Winged helix DNA-binding domain"/>
    <property type="match status" value="1"/>
</dbReference>
<dbReference type="InterPro" id="IPR013325">
    <property type="entry name" value="RNA_pol_sigma_r2"/>
</dbReference>
<dbReference type="PANTHER" id="PTHR43133">
    <property type="entry name" value="RNA POLYMERASE ECF-TYPE SIGMA FACTO"/>
    <property type="match status" value="1"/>
</dbReference>
<keyword evidence="4" id="KW-0804">Transcription</keyword>
<comment type="caution">
    <text evidence="7">The sequence shown here is derived from an EMBL/GenBank/DDBJ whole genome shotgun (WGS) entry which is preliminary data.</text>
</comment>
<dbReference type="PANTHER" id="PTHR43133:SF60">
    <property type="entry name" value="RNA POLYMERASE SIGMA FACTOR SIGV"/>
    <property type="match status" value="1"/>
</dbReference>
<dbReference type="GO" id="GO:0006352">
    <property type="term" value="P:DNA-templated transcription initiation"/>
    <property type="evidence" value="ECO:0007669"/>
    <property type="project" value="InterPro"/>
</dbReference>
<evidence type="ECO:0000256" key="2">
    <source>
        <dbReference type="ARBA" id="ARBA00023015"/>
    </source>
</evidence>
<dbReference type="AlphaFoldDB" id="A0A644XCC5"/>
<evidence type="ECO:0000256" key="3">
    <source>
        <dbReference type="ARBA" id="ARBA00023082"/>
    </source>
</evidence>
<feature type="domain" description="RNA polymerase sigma-70 region 2" evidence="5">
    <location>
        <begin position="20"/>
        <end position="86"/>
    </location>
</feature>
<dbReference type="InterPro" id="IPR007627">
    <property type="entry name" value="RNA_pol_sigma70_r2"/>
</dbReference>
<accession>A0A644XCC5</accession>
<evidence type="ECO:0000259" key="5">
    <source>
        <dbReference type="Pfam" id="PF04542"/>
    </source>
</evidence>
<dbReference type="SUPFAM" id="SSF88659">
    <property type="entry name" value="Sigma3 and sigma4 domains of RNA polymerase sigma factors"/>
    <property type="match status" value="1"/>
</dbReference>
<name>A0A644XCC5_9ZZZZ</name>
<dbReference type="EMBL" id="VSSQ01002167">
    <property type="protein sequence ID" value="MPM13749.1"/>
    <property type="molecule type" value="Genomic_DNA"/>
</dbReference>
<dbReference type="InterPro" id="IPR039425">
    <property type="entry name" value="RNA_pol_sigma-70-like"/>
</dbReference>